<feature type="non-terminal residue" evidence="2">
    <location>
        <position position="1"/>
    </location>
</feature>
<dbReference type="EMBL" id="BGPR01100250">
    <property type="protein sequence ID" value="GBM55508.1"/>
    <property type="molecule type" value="Genomic_DNA"/>
</dbReference>
<feature type="region of interest" description="Disordered" evidence="1">
    <location>
        <begin position="51"/>
        <end position="93"/>
    </location>
</feature>
<keyword evidence="3" id="KW-1185">Reference proteome</keyword>
<evidence type="ECO:0000313" key="3">
    <source>
        <dbReference type="Proteomes" id="UP000499080"/>
    </source>
</evidence>
<feature type="compositionally biased region" description="Polar residues" evidence="1">
    <location>
        <begin position="74"/>
        <end position="93"/>
    </location>
</feature>
<dbReference type="AlphaFoldDB" id="A0A4Y2GSM4"/>
<gene>
    <name evidence="2" type="ORF">AVEN_222146_1</name>
</gene>
<sequence>IGRIFQKYMTRLINSMQPGPPPITNDDAAVPDATINTSAAVLSIKFPASDKDVNANRNRPDILSNRNLCIHRPPSSSDHPFPKSRQQLSFLRH</sequence>
<proteinExistence type="predicted"/>
<reference evidence="2 3" key="1">
    <citation type="journal article" date="2019" name="Sci. Rep.">
        <title>Orb-weaving spider Araneus ventricosus genome elucidates the spidroin gene catalogue.</title>
        <authorList>
            <person name="Kono N."/>
            <person name="Nakamura H."/>
            <person name="Ohtoshi R."/>
            <person name="Moran D.A.P."/>
            <person name="Shinohara A."/>
            <person name="Yoshida Y."/>
            <person name="Fujiwara M."/>
            <person name="Mori M."/>
            <person name="Tomita M."/>
            <person name="Arakawa K."/>
        </authorList>
    </citation>
    <scope>NUCLEOTIDE SEQUENCE [LARGE SCALE GENOMIC DNA]</scope>
</reference>
<dbReference type="Proteomes" id="UP000499080">
    <property type="component" value="Unassembled WGS sequence"/>
</dbReference>
<comment type="caution">
    <text evidence="2">The sequence shown here is derived from an EMBL/GenBank/DDBJ whole genome shotgun (WGS) entry which is preliminary data.</text>
</comment>
<name>A0A4Y2GSM4_ARAVE</name>
<accession>A0A4Y2GSM4</accession>
<protein>
    <submittedName>
        <fullName evidence="2">Uncharacterized protein</fullName>
    </submittedName>
</protein>
<evidence type="ECO:0000256" key="1">
    <source>
        <dbReference type="SAM" id="MobiDB-lite"/>
    </source>
</evidence>
<evidence type="ECO:0000313" key="2">
    <source>
        <dbReference type="EMBL" id="GBM55508.1"/>
    </source>
</evidence>
<organism evidence="2 3">
    <name type="scientific">Araneus ventricosus</name>
    <name type="common">Orbweaver spider</name>
    <name type="synonym">Epeira ventricosa</name>
    <dbReference type="NCBI Taxonomy" id="182803"/>
    <lineage>
        <taxon>Eukaryota</taxon>
        <taxon>Metazoa</taxon>
        <taxon>Ecdysozoa</taxon>
        <taxon>Arthropoda</taxon>
        <taxon>Chelicerata</taxon>
        <taxon>Arachnida</taxon>
        <taxon>Araneae</taxon>
        <taxon>Araneomorphae</taxon>
        <taxon>Entelegynae</taxon>
        <taxon>Araneoidea</taxon>
        <taxon>Araneidae</taxon>
        <taxon>Araneus</taxon>
    </lineage>
</organism>
<feature type="compositionally biased region" description="Basic and acidic residues" evidence="1">
    <location>
        <begin position="51"/>
        <end position="60"/>
    </location>
</feature>